<evidence type="ECO:0000313" key="4">
    <source>
        <dbReference type="Proteomes" id="UP001597391"/>
    </source>
</evidence>
<evidence type="ECO:0000256" key="1">
    <source>
        <dbReference type="ARBA" id="ARBA00022553"/>
    </source>
</evidence>
<dbReference type="Gene3D" id="2.60.200.20">
    <property type="match status" value="1"/>
</dbReference>
<reference evidence="4" key="1">
    <citation type="journal article" date="2019" name="Int. J. Syst. Evol. Microbiol.">
        <title>The Global Catalogue of Microorganisms (GCM) 10K type strain sequencing project: providing services to taxonomists for standard genome sequencing and annotation.</title>
        <authorList>
            <consortium name="The Broad Institute Genomics Platform"/>
            <consortium name="The Broad Institute Genome Sequencing Center for Infectious Disease"/>
            <person name="Wu L."/>
            <person name="Ma J."/>
        </authorList>
    </citation>
    <scope>NUCLEOTIDE SEQUENCE [LARGE SCALE GENOMIC DNA]</scope>
    <source>
        <strain evidence="4">KCTC 33576</strain>
    </source>
</reference>
<organism evidence="3 4">
    <name type="scientific">Populibacterium corticicola</name>
    <dbReference type="NCBI Taxonomy" id="1812826"/>
    <lineage>
        <taxon>Bacteria</taxon>
        <taxon>Bacillati</taxon>
        <taxon>Actinomycetota</taxon>
        <taxon>Actinomycetes</taxon>
        <taxon>Micrococcales</taxon>
        <taxon>Jonesiaceae</taxon>
        <taxon>Populibacterium</taxon>
    </lineage>
</organism>
<feature type="domain" description="FHA" evidence="2">
    <location>
        <begin position="35"/>
        <end position="90"/>
    </location>
</feature>
<dbReference type="RefSeq" id="WP_377465560.1">
    <property type="nucleotide sequence ID" value="NZ_JBHUOP010000002.1"/>
</dbReference>
<name>A0ABW5XFB4_9MICO</name>
<dbReference type="EMBL" id="JBHUOP010000002">
    <property type="protein sequence ID" value="MFD2839950.1"/>
    <property type="molecule type" value="Genomic_DNA"/>
</dbReference>
<gene>
    <name evidence="3" type="ORF">ACFSYH_05115</name>
</gene>
<proteinExistence type="predicted"/>
<evidence type="ECO:0000313" key="3">
    <source>
        <dbReference type="EMBL" id="MFD2839950.1"/>
    </source>
</evidence>
<keyword evidence="4" id="KW-1185">Reference proteome</keyword>
<sequence length="125" mass="13222">MSHNGMWAVASDTTQPLRYVLSVSDGNRYALTAPTLIGRNPHPTPQDGACNLVLISDPLRTVSKTHLMIATDGGGLYVVDRDSTNGTVVTLPDGQQVICGAGQKVRITAGATVMCGQFAVRIELQ</sequence>
<dbReference type="Proteomes" id="UP001597391">
    <property type="component" value="Unassembled WGS sequence"/>
</dbReference>
<comment type="caution">
    <text evidence="3">The sequence shown here is derived from an EMBL/GenBank/DDBJ whole genome shotgun (WGS) entry which is preliminary data.</text>
</comment>
<evidence type="ECO:0000259" key="2">
    <source>
        <dbReference type="PROSITE" id="PS50006"/>
    </source>
</evidence>
<dbReference type="PROSITE" id="PS50006">
    <property type="entry name" value="FHA_DOMAIN"/>
    <property type="match status" value="1"/>
</dbReference>
<dbReference type="CDD" id="cd00060">
    <property type="entry name" value="FHA"/>
    <property type="match status" value="1"/>
</dbReference>
<dbReference type="SMART" id="SM00240">
    <property type="entry name" value="FHA"/>
    <property type="match status" value="1"/>
</dbReference>
<accession>A0ABW5XFB4</accession>
<protein>
    <submittedName>
        <fullName evidence="3">FHA domain-containing protein</fullName>
    </submittedName>
</protein>
<dbReference type="InterPro" id="IPR008984">
    <property type="entry name" value="SMAD_FHA_dom_sf"/>
</dbReference>
<dbReference type="Pfam" id="PF00498">
    <property type="entry name" value="FHA"/>
    <property type="match status" value="1"/>
</dbReference>
<dbReference type="SUPFAM" id="SSF49879">
    <property type="entry name" value="SMAD/FHA domain"/>
    <property type="match status" value="1"/>
</dbReference>
<keyword evidence="1" id="KW-0597">Phosphoprotein</keyword>
<dbReference type="InterPro" id="IPR000253">
    <property type="entry name" value="FHA_dom"/>
</dbReference>